<evidence type="ECO:0000259" key="18">
    <source>
        <dbReference type="Pfam" id="PF01658"/>
    </source>
</evidence>
<feature type="compositionally biased region" description="Basic residues" evidence="17">
    <location>
        <begin position="396"/>
        <end position="405"/>
    </location>
</feature>
<keyword evidence="14" id="KW-0413">Isomerase</keyword>
<dbReference type="Proteomes" id="UP000081671">
    <property type="component" value="Unplaced"/>
</dbReference>
<comment type="function">
    <text evidence="16">Key enzyme in myo-inositol biosynthesis pathway that catalyzes the conversion of glucose 6-phosphate to 1-myo-inositol 1-phosphate in a NAD-dependent manner. Rate-limiting enzyme in the synthesis of all inositol-containing compounds.</text>
</comment>
<dbReference type="GO" id="GO:0008654">
    <property type="term" value="P:phospholipid biosynthetic process"/>
    <property type="evidence" value="ECO:0007669"/>
    <property type="project" value="UniProtKB-KW"/>
</dbReference>
<name>A0A1S3G673_DIPOR</name>
<dbReference type="GO" id="GO:0005737">
    <property type="term" value="C:cytoplasm"/>
    <property type="evidence" value="ECO:0007669"/>
    <property type="project" value="UniProtKB-SubCell"/>
</dbReference>
<feature type="compositionally biased region" description="Low complexity" evidence="17">
    <location>
        <begin position="456"/>
        <end position="480"/>
    </location>
</feature>
<dbReference type="UniPathway" id="UPA00823">
    <property type="reaction ID" value="UER00787"/>
</dbReference>
<evidence type="ECO:0000256" key="2">
    <source>
        <dbReference type="ARBA" id="ARBA00001911"/>
    </source>
</evidence>
<dbReference type="KEGG" id="dord:105994696"/>
<evidence type="ECO:0000256" key="8">
    <source>
        <dbReference type="ARBA" id="ARBA00022490"/>
    </source>
</evidence>
<keyword evidence="12" id="KW-0443">Lipid metabolism</keyword>
<dbReference type="Pfam" id="PF07994">
    <property type="entry name" value="NAD_binding_5"/>
    <property type="match status" value="1"/>
</dbReference>
<keyword evidence="13" id="KW-0594">Phospholipid biosynthesis</keyword>
<organism evidence="19 20">
    <name type="scientific">Dipodomys ordii</name>
    <name type="common">Ord's kangaroo rat</name>
    <dbReference type="NCBI Taxonomy" id="10020"/>
    <lineage>
        <taxon>Eukaryota</taxon>
        <taxon>Metazoa</taxon>
        <taxon>Chordata</taxon>
        <taxon>Craniata</taxon>
        <taxon>Vertebrata</taxon>
        <taxon>Euteleostomi</taxon>
        <taxon>Mammalia</taxon>
        <taxon>Eutheria</taxon>
        <taxon>Euarchontoglires</taxon>
        <taxon>Glires</taxon>
        <taxon>Rodentia</taxon>
        <taxon>Castorimorpha</taxon>
        <taxon>Heteromyidae</taxon>
        <taxon>Dipodomyinae</taxon>
        <taxon>Dipodomys</taxon>
    </lineage>
</organism>
<dbReference type="RefSeq" id="XP_012883779.1">
    <property type="nucleotide sequence ID" value="XM_013028325.1"/>
</dbReference>
<evidence type="ECO:0000256" key="1">
    <source>
        <dbReference type="ARBA" id="ARBA00000113"/>
    </source>
</evidence>
<keyword evidence="8" id="KW-0963">Cytoplasm</keyword>
<dbReference type="EC" id="5.5.1.4" evidence="6"/>
<evidence type="ECO:0000256" key="10">
    <source>
        <dbReference type="ARBA" id="ARBA00022550"/>
    </source>
</evidence>
<feature type="domain" description="Myo-inositol-1-phosphate synthase GAPDH-like" evidence="18">
    <location>
        <begin position="182"/>
        <end position="246"/>
    </location>
</feature>
<dbReference type="OrthoDB" id="2887at2759"/>
<evidence type="ECO:0000256" key="12">
    <source>
        <dbReference type="ARBA" id="ARBA00023098"/>
    </source>
</evidence>
<evidence type="ECO:0000256" key="17">
    <source>
        <dbReference type="SAM" id="MobiDB-lite"/>
    </source>
</evidence>
<evidence type="ECO:0000313" key="19">
    <source>
        <dbReference type="Proteomes" id="UP000081671"/>
    </source>
</evidence>
<evidence type="ECO:0000256" key="15">
    <source>
        <dbReference type="ARBA" id="ARBA00023264"/>
    </source>
</evidence>
<comment type="pathway">
    <text evidence="4">Polyol metabolism; myo-inositol biosynthesis; myo-inositol from D-glucose 6-phosphate: step 1/2.</text>
</comment>
<proteinExistence type="inferred from homology"/>
<dbReference type="SUPFAM" id="SSF51735">
    <property type="entry name" value="NAD(P)-binding Rossmann-fold domains"/>
    <property type="match status" value="1"/>
</dbReference>
<comment type="subcellular location">
    <subcellularLocation>
        <location evidence="3">Cytoplasm</location>
    </subcellularLocation>
</comment>
<dbReference type="GO" id="GO:0004512">
    <property type="term" value="F:inositol-3-phosphate synthase activity"/>
    <property type="evidence" value="ECO:0007669"/>
    <property type="project" value="UniProtKB-EC"/>
</dbReference>
<sequence length="571" mass="61768">MLPMVAPNDLVFDGWDISSLNLAEAMRRAQVLDCHLQEQLWPHMERLRPRPSVYIPEFIAANQSARADNLIAGSRAEQLEQIRQDIRDFRAGAGLDKVIVLWTANTERFCDVVPGLNDTAENLLRTIQLGGEVSPSTLFAVASILEGCAFLNGSPQNTLVPGALELAARHRVFVGGDDFKSGQTKVKSVLVDFLIGSGLKTMSIVSYNHLGNNDGQNLSAPQQFRSKEVSKSNVVDDMVHSNPVLYAPSEQPDHCDSLLAAPIMLDLALLTELCQRVSFCTDADPEPQGFHPVLSLLSFLFKAPLVPPGSPVVNALFRQRSCIENILSARSPVAPPITRPHSVATPSITLPQSWTSPLWEIPPIPLGPPARTPPVFVGHAPPALRGPSGHAPLRGGHAHPWRARASRWSGHRWVPLRSAGVRKPAPGQTRTQAAGTQKREVGPAAPPRASCPPRQPRSSSSSPQSPLRGGRGPGPRARCSVLGARGSDCVQPRYSSRDPRPAPPSSAPDYENVFIGQAASEPQWTSHGASEDCDFYMNYEGPNADAQAVYCNLESLGRALTDEEEYVAPGR</sequence>
<dbReference type="FunFam" id="3.40.50.720:FF:000069">
    <property type="entry name" value="Inositol-3-phosphate synthase 1"/>
    <property type="match status" value="1"/>
</dbReference>
<feature type="region of interest" description="Disordered" evidence="17">
    <location>
        <begin position="383"/>
        <end position="509"/>
    </location>
</feature>
<evidence type="ECO:0000256" key="9">
    <source>
        <dbReference type="ARBA" id="ARBA00022516"/>
    </source>
</evidence>
<dbReference type="PANTHER" id="PTHR11510">
    <property type="entry name" value="MYO-INOSITOL-1 PHOSPHATE SYNTHASE"/>
    <property type="match status" value="1"/>
</dbReference>
<evidence type="ECO:0000256" key="5">
    <source>
        <dbReference type="ARBA" id="ARBA00010813"/>
    </source>
</evidence>
<dbReference type="InParanoid" id="A0A1S3G673"/>
<dbReference type="Pfam" id="PF01658">
    <property type="entry name" value="Inos-1-P_synth"/>
    <property type="match status" value="1"/>
</dbReference>
<comment type="similarity">
    <text evidence="5">Belongs to the myo-inositol 1-phosphate synthase family.</text>
</comment>
<dbReference type="Gene3D" id="3.40.50.720">
    <property type="entry name" value="NAD(P)-binding Rossmann-like Domain"/>
    <property type="match status" value="2"/>
</dbReference>
<evidence type="ECO:0000313" key="20">
    <source>
        <dbReference type="RefSeq" id="XP_012883779.1"/>
    </source>
</evidence>
<dbReference type="AlphaFoldDB" id="A0A1S3G673"/>
<evidence type="ECO:0000256" key="4">
    <source>
        <dbReference type="ARBA" id="ARBA00005117"/>
    </source>
</evidence>
<evidence type="ECO:0000256" key="14">
    <source>
        <dbReference type="ARBA" id="ARBA00023235"/>
    </source>
</evidence>
<feature type="compositionally biased region" description="Pro residues" evidence="17">
    <location>
        <begin position="444"/>
        <end position="455"/>
    </location>
</feature>
<dbReference type="Gene3D" id="3.30.360.10">
    <property type="entry name" value="Dihydrodipicolinate Reductase, domain 2"/>
    <property type="match status" value="1"/>
</dbReference>
<evidence type="ECO:0000256" key="11">
    <source>
        <dbReference type="ARBA" id="ARBA00023027"/>
    </source>
</evidence>
<evidence type="ECO:0000256" key="7">
    <source>
        <dbReference type="ARBA" id="ARBA00017761"/>
    </source>
</evidence>
<dbReference type="InterPro" id="IPR036291">
    <property type="entry name" value="NAD(P)-bd_dom_sf"/>
</dbReference>
<evidence type="ECO:0000256" key="6">
    <source>
        <dbReference type="ARBA" id="ARBA00012125"/>
    </source>
</evidence>
<gene>
    <name evidence="20" type="primary">Isyna1</name>
</gene>
<dbReference type="STRING" id="10020.ENSDORP00000026727"/>
<dbReference type="CTD" id="51477"/>
<comment type="catalytic activity">
    <reaction evidence="1">
        <text>D-glucose 6-phosphate = 1D-myo-inositol 3-phosphate</text>
        <dbReference type="Rhea" id="RHEA:10716"/>
        <dbReference type="ChEBI" id="CHEBI:58401"/>
        <dbReference type="ChEBI" id="CHEBI:61548"/>
        <dbReference type="EC" id="5.5.1.4"/>
    </reaction>
</comment>
<dbReference type="InterPro" id="IPR002587">
    <property type="entry name" value="Myo-inos-1-P_Synthase"/>
</dbReference>
<evidence type="ECO:0000256" key="13">
    <source>
        <dbReference type="ARBA" id="ARBA00023209"/>
    </source>
</evidence>
<protein>
    <recommendedName>
        <fullName evidence="7">Inositol-3-phosphate synthase 1</fullName>
        <ecNumber evidence="6">5.5.1.4</ecNumber>
    </recommendedName>
</protein>
<evidence type="ECO:0000256" key="16">
    <source>
        <dbReference type="ARBA" id="ARBA00025559"/>
    </source>
</evidence>
<keyword evidence="19" id="KW-1185">Reference proteome</keyword>
<accession>A0A1S3G673</accession>
<comment type="cofactor">
    <cofactor evidence="2">
        <name>NAD(+)</name>
        <dbReference type="ChEBI" id="CHEBI:57540"/>
    </cofactor>
</comment>
<dbReference type="FunCoup" id="A0A1S3G673">
    <property type="interactions" value="1421"/>
</dbReference>
<dbReference type="SUPFAM" id="SSF55347">
    <property type="entry name" value="Glyceraldehyde-3-phosphate dehydrogenase-like, C-terminal domain"/>
    <property type="match status" value="1"/>
</dbReference>
<reference evidence="20" key="1">
    <citation type="submission" date="2025-08" db="UniProtKB">
        <authorList>
            <consortium name="RefSeq"/>
        </authorList>
    </citation>
    <scope>IDENTIFICATION</scope>
    <source>
        <tissue evidence="20">Kidney</tissue>
    </source>
</reference>
<dbReference type="InterPro" id="IPR013021">
    <property type="entry name" value="Myo-inos-1-P_Synthase_GAPDH"/>
</dbReference>
<keyword evidence="9" id="KW-0444">Lipid biosynthesis</keyword>
<keyword evidence="15" id="KW-1208">Phospholipid metabolism</keyword>
<evidence type="ECO:0000256" key="3">
    <source>
        <dbReference type="ARBA" id="ARBA00004496"/>
    </source>
</evidence>
<dbReference type="GO" id="GO:0006021">
    <property type="term" value="P:inositol biosynthetic process"/>
    <property type="evidence" value="ECO:0007669"/>
    <property type="project" value="UniProtKB-UniPathway"/>
</dbReference>
<keyword evidence="11" id="KW-0520">NAD</keyword>
<dbReference type="GeneID" id="105994696"/>
<keyword evidence="10" id="KW-0398">Inositol biosynthesis</keyword>